<keyword evidence="3" id="KW-1185">Reference proteome</keyword>
<keyword evidence="1" id="KW-0175">Coiled coil</keyword>
<reference evidence="2 3" key="1">
    <citation type="journal article" date="2019" name="Sci. Rep.">
        <title>Comparative genomics of chytrid fungi reveal insights into the obligate biotrophic and pathogenic lifestyle of Synchytrium endobioticum.</title>
        <authorList>
            <person name="van de Vossenberg B.T.L.H."/>
            <person name="Warris S."/>
            <person name="Nguyen H.D.T."/>
            <person name="van Gent-Pelzer M.P.E."/>
            <person name="Joly D.L."/>
            <person name="van de Geest H.C."/>
            <person name="Bonants P.J.M."/>
            <person name="Smith D.S."/>
            <person name="Levesque C.A."/>
            <person name="van der Lee T.A.J."/>
        </authorList>
    </citation>
    <scope>NUCLEOTIDE SEQUENCE [LARGE SCALE GENOMIC DNA]</scope>
    <source>
        <strain evidence="2 3">MB42</strain>
    </source>
</reference>
<accession>A0A507DQ48</accession>
<dbReference type="AlphaFoldDB" id="A0A507DQ48"/>
<proteinExistence type="predicted"/>
<evidence type="ECO:0000313" key="3">
    <source>
        <dbReference type="Proteomes" id="UP000317494"/>
    </source>
</evidence>
<dbReference type="EMBL" id="QEAN01000013">
    <property type="protein sequence ID" value="TPX53626.1"/>
    <property type="molecule type" value="Genomic_DNA"/>
</dbReference>
<protein>
    <submittedName>
        <fullName evidence="2">Uncharacterized protein</fullName>
    </submittedName>
</protein>
<comment type="caution">
    <text evidence="2">The sequence shown here is derived from an EMBL/GenBank/DDBJ whole genome shotgun (WGS) entry which is preliminary data.</text>
</comment>
<organism evidence="2 3">
    <name type="scientific">Synchytrium endobioticum</name>
    <dbReference type="NCBI Taxonomy" id="286115"/>
    <lineage>
        <taxon>Eukaryota</taxon>
        <taxon>Fungi</taxon>
        <taxon>Fungi incertae sedis</taxon>
        <taxon>Chytridiomycota</taxon>
        <taxon>Chytridiomycota incertae sedis</taxon>
        <taxon>Chytridiomycetes</taxon>
        <taxon>Synchytriales</taxon>
        <taxon>Synchytriaceae</taxon>
        <taxon>Synchytrium</taxon>
    </lineage>
</organism>
<sequence>MAATMNHEHEQTLVAPKMEDPVLKDLEVKVAEAAREVQREQIAVDNKIKEYYEATLFQRLLSCPLNVFDPNHPQVPFNAAGDYIDELSKLAHATQSSHLNARIDQDKRKAVAQKQTQERLQVQIQELQARFAKRAESFNPPTQWFMLASASSTVGVAPSANVVPNDGIIRVLALDAQYRVAVTERSLEIWRCAGGVFGNALDDGQESCRLVGIVKPGHVSNITAVLDVPTHSPEAFAADLTPTIKDGPQQRRLSNLRKPSISNTNKEVNKTILLGCADGQGVLVDISVSTESSNGITKTDHQHSSNEIVTKCTIQKQRKLSSSAVRQGVAAGGLIAVAAATGLYLFTPELETRFSWPADALLPICKEHASRVPQPETQSRGVSTSDTTVVFVTTDASRRYSRVFALLSTGSLTVIEWLPDESKSFASWVADLGTRPPVDCLGIVPSRGSLASDTRRHQLACVSETTLWTFDPYILVGSSETKYSTGCAKGSSMYLVCLDGNGFLPVMVVINSYGILQMFQPGIIHPAFTLKLVTHLTDPKPAPWKLFVVDIDNGLICASQGSEYVLVSLRGALTRSTE</sequence>
<name>A0A507DQ48_9FUNG</name>
<evidence type="ECO:0000256" key="1">
    <source>
        <dbReference type="SAM" id="Coils"/>
    </source>
</evidence>
<evidence type="ECO:0000313" key="2">
    <source>
        <dbReference type="EMBL" id="TPX53626.1"/>
    </source>
</evidence>
<dbReference type="VEuPathDB" id="FungiDB:SeMB42_g00659"/>
<gene>
    <name evidence="2" type="ORF">SeMB42_g00659</name>
</gene>
<dbReference type="Proteomes" id="UP000317494">
    <property type="component" value="Unassembled WGS sequence"/>
</dbReference>
<feature type="coiled-coil region" evidence="1">
    <location>
        <begin position="23"/>
        <end position="50"/>
    </location>
</feature>